<name>A0A830F7W8_9EURY</name>
<evidence type="ECO:0000256" key="2">
    <source>
        <dbReference type="ARBA" id="ARBA00005594"/>
    </source>
</evidence>
<dbReference type="GO" id="GO:0004824">
    <property type="term" value="F:lysine-tRNA ligase activity"/>
    <property type="evidence" value="ECO:0007669"/>
    <property type="project" value="UniProtKB-UniRule"/>
</dbReference>
<dbReference type="Gene3D" id="1.10.10.350">
    <property type="match status" value="1"/>
</dbReference>
<dbReference type="AlphaFoldDB" id="A0A830F7W8"/>
<dbReference type="InterPro" id="IPR001412">
    <property type="entry name" value="aa-tRNA-synth_I_CS"/>
</dbReference>
<dbReference type="GO" id="GO:0005737">
    <property type="term" value="C:cytoplasm"/>
    <property type="evidence" value="ECO:0007669"/>
    <property type="project" value="UniProtKB-SubCell"/>
</dbReference>
<feature type="short sequence motif" description="'HIGH' region" evidence="10">
    <location>
        <begin position="43"/>
        <end position="51"/>
    </location>
</feature>
<evidence type="ECO:0000256" key="10">
    <source>
        <dbReference type="HAMAP-Rule" id="MF_00177"/>
    </source>
</evidence>
<dbReference type="PANTHER" id="PTHR37940">
    <property type="entry name" value="LYSINE--TRNA LIGASE"/>
    <property type="match status" value="1"/>
</dbReference>
<dbReference type="GO" id="GO:0000049">
    <property type="term" value="F:tRNA binding"/>
    <property type="evidence" value="ECO:0007669"/>
    <property type="project" value="InterPro"/>
</dbReference>
<dbReference type="SUPFAM" id="SSF52374">
    <property type="entry name" value="Nucleotidylyl transferase"/>
    <property type="match status" value="1"/>
</dbReference>
<organism evidence="11 12">
    <name type="scientific">Halarchaeum grantii</name>
    <dbReference type="NCBI Taxonomy" id="1193105"/>
    <lineage>
        <taxon>Archaea</taxon>
        <taxon>Methanobacteriati</taxon>
        <taxon>Methanobacteriota</taxon>
        <taxon>Stenosarchaea group</taxon>
        <taxon>Halobacteria</taxon>
        <taxon>Halobacteriales</taxon>
        <taxon>Halobacteriaceae</taxon>
    </lineage>
</organism>
<dbReference type="InterPro" id="IPR002904">
    <property type="entry name" value="Lys-tRNA-ligase"/>
</dbReference>
<dbReference type="NCBIfam" id="TIGR00467">
    <property type="entry name" value="lysS_arch"/>
    <property type="match status" value="1"/>
</dbReference>
<keyword evidence="6 10" id="KW-0067">ATP-binding</keyword>
<evidence type="ECO:0000256" key="8">
    <source>
        <dbReference type="ARBA" id="ARBA00023146"/>
    </source>
</evidence>
<comment type="subcellular location">
    <subcellularLocation>
        <location evidence="1 10">Cytoplasm</location>
    </subcellularLocation>
</comment>
<dbReference type="Proteomes" id="UP000628840">
    <property type="component" value="Unassembled WGS sequence"/>
</dbReference>
<evidence type="ECO:0000313" key="12">
    <source>
        <dbReference type="Proteomes" id="UP000628840"/>
    </source>
</evidence>
<keyword evidence="12" id="KW-1185">Reference proteome</keyword>
<dbReference type="PANTHER" id="PTHR37940:SF1">
    <property type="entry name" value="LYSINE--TRNA LIGASE"/>
    <property type="match status" value="1"/>
</dbReference>
<dbReference type="InterPro" id="IPR020751">
    <property type="entry name" value="aa-tRNA-synth_I_codon-bd_sub2"/>
</dbReference>
<dbReference type="EC" id="6.1.1.6" evidence="10"/>
<evidence type="ECO:0000256" key="6">
    <source>
        <dbReference type="ARBA" id="ARBA00022840"/>
    </source>
</evidence>
<dbReference type="InterPro" id="IPR008925">
    <property type="entry name" value="aa_tRNA-synth_I_cd-bd_sf"/>
</dbReference>
<gene>
    <name evidence="10" type="primary">lysS</name>
    <name evidence="11" type="ORF">GCM10009037_09410</name>
</gene>
<reference evidence="11 12" key="1">
    <citation type="journal article" date="2019" name="Int. J. Syst. Evol. Microbiol.">
        <title>The Global Catalogue of Microorganisms (GCM) 10K type strain sequencing project: providing services to taxonomists for standard genome sequencing and annotation.</title>
        <authorList>
            <consortium name="The Broad Institute Genomics Platform"/>
            <consortium name="The Broad Institute Genome Sequencing Center for Infectious Disease"/>
            <person name="Wu L."/>
            <person name="Ma J."/>
        </authorList>
    </citation>
    <scope>NUCLEOTIDE SEQUENCE [LARGE SCALE GENOMIC DNA]</scope>
    <source>
        <strain evidence="11 12">JCM 19585</strain>
    </source>
</reference>
<dbReference type="InterPro" id="IPR042078">
    <property type="entry name" value="Lys-tRNA-ligase_SC_fold"/>
</dbReference>
<dbReference type="OrthoDB" id="6838at2157"/>
<sequence>MSDAHDPHATLAGERVFWADEAADHVEERGGDDPVVIKGGISPSGVPHLGNMNEIMRGYFVAEVLRERGHDVRQLFTSDDRDPLRGLPRKLADLDGDIVDLGDVNAGALGRNLGHPYTSIPDPFGCCESYGAHFSNLIERSAALLGVDVETVSNTELYESGEFEAVTRDLLANADEARAVLAEYQDKVDESYVPFNPICENCGKVTETVTAIDAEAGTVDYECTDMDAGDQTIEGCGHAGTATLREGKLPWRFEWPAQWKILGVDFEPFGKDHAEGSWPSGADIAANVLDIEPPTPMVYEWFTLDGEPFSSSAGNVVLVSDVLELVAPEVLRYFFSKDPKKARDFSIERIDLLVDEFDRFERVYFGEEADASEREVELAERVYPFCVDAVEEERIRLPYTFAAVLGMTEDPELREEIARREGHIPEDASEEAVAAALERVERAREWAERTDNQYNYRIERRTMPAVDVDEETAAALDDLAAFIEDEDPDGETLQGEVYETAKRHDIDIGDFFATGYRLFFDEEQGPKLGQFLADLDREFVVTRLRREG</sequence>
<dbReference type="RefSeq" id="WP_188879716.1">
    <property type="nucleotide sequence ID" value="NZ_BMPF01000001.1"/>
</dbReference>
<dbReference type="PROSITE" id="PS00178">
    <property type="entry name" value="AA_TRNA_LIGASE_I"/>
    <property type="match status" value="1"/>
</dbReference>
<dbReference type="GO" id="GO:0006430">
    <property type="term" value="P:lysyl-tRNA aminoacylation"/>
    <property type="evidence" value="ECO:0007669"/>
    <property type="project" value="UniProtKB-UniRule"/>
</dbReference>
<evidence type="ECO:0000256" key="3">
    <source>
        <dbReference type="ARBA" id="ARBA00022490"/>
    </source>
</evidence>
<keyword evidence="5 10" id="KW-0547">Nucleotide-binding</keyword>
<dbReference type="Gene3D" id="1.10.10.770">
    <property type="match status" value="1"/>
</dbReference>
<evidence type="ECO:0000256" key="7">
    <source>
        <dbReference type="ARBA" id="ARBA00022917"/>
    </source>
</evidence>
<evidence type="ECO:0000256" key="1">
    <source>
        <dbReference type="ARBA" id="ARBA00004496"/>
    </source>
</evidence>
<keyword evidence="3 10" id="KW-0963">Cytoplasm</keyword>
<comment type="caution">
    <text evidence="11">The sequence shown here is derived from an EMBL/GenBank/DDBJ whole genome shotgun (WGS) entry which is preliminary data.</text>
</comment>
<proteinExistence type="inferred from homology"/>
<evidence type="ECO:0000256" key="5">
    <source>
        <dbReference type="ARBA" id="ARBA00022741"/>
    </source>
</evidence>
<evidence type="ECO:0000313" key="11">
    <source>
        <dbReference type="EMBL" id="GGL27917.1"/>
    </source>
</evidence>
<accession>A0A830F7W8</accession>
<dbReference type="InterPro" id="IPR014729">
    <property type="entry name" value="Rossmann-like_a/b/a_fold"/>
</dbReference>
<feature type="short sequence motif" description="'KMSKS' region" evidence="10">
    <location>
        <begin position="308"/>
        <end position="312"/>
    </location>
</feature>
<protein>
    <recommendedName>
        <fullName evidence="10">Lysine--tRNA ligase</fullName>
        <ecNumber evidence="10">6.1.1.6</ecNumber>
    </recommendedName>
    <alternativeName>
        <fullName evidence="10">Lysyl-tRNA synthetase</fullName>
        <shortName evidence="10">LysRS</shortName>
    </alternativeName>
</protein>
<comment type="catalytic activity">
    <reaction evidence="9 10">
        <text>tRNA(Lys) + L-lysine + ATP = L-lysyl-tRNA(Lys) + AMP + diphosphate</text>
        <dbReference type="Rhea" id="RHEA:20792"/>
        <dbReference type="Rhea" id="RHEA-COMP:9696"/>
        <dbReference type="Rhea" id="RHEA-COMP:9697"/>
        <dbReference type="ChEBI" id="CHEBI:30616"/>
        <dbReference type="ChEBI" id="CHEBI:32551"/>
        <dbReference type="ChEBI" id="CHEBI:33019"/>
        <dbReference type="ChEBI" id="CHEBI:78442"/>
        <dbReference type="ChEBI" id="CHEBI:78529"/>
        <dbReference type="ChEBI" id="CHEBI:456215"/>
        <dbReference type="EC" id="6.1.1.6"/>
    </reaction>
</comment>
<keyword evidence="4 10" id="KW-0436">Ligase</keyword>
<evidence type="ECO:0000256" key="4">
    <source>
        <dbReference type="ARBA" id="ARBA00022598"/>
    </source>
</evidence>
<dbReference type="Gene3D" id="6.10.20.10">
    <property type="entry name" value="Lysine tRNA ligase, stem contact fold domain"/>
    <property type="match status" value="1"/>
</dbReference>
<keyword evidence="8 10" id="KW-0030">Aminoacyl-tRNA synthetase</keyword>
<dbReference type="HAMAP" id="MF_00177">
    <property type="entry name" value="Lys_tRNA_synth_class1"/>
    <property type="match status" value="1"/>
</dbReference>
<dbReference type="Gene3D" id="3.40.50.620">
    <property type="entry name" value="HUPs"/>
    <property type="match status" value="2"/>
</dbReference>
<dbReference type="Pfam" id="PF01921">
    <property type="entry name" value="tRNA-synt_1f"/>
    <property type="match status" value="1"/>
</dbReference>
<comment type="similarity">
    <text evidence="2 10">Belongs to the class-I aminoacyl-tRNA synthetase family.</text>
</comment>
<dbReference type="EMBL" id="BMPF01000001">
    <property type="protein sequence ID" value="GGL27917.1"/>
    <property type="molecule type" value="Genomic_DNA"/>
</dbReference>
<dbReference type="SUPFAM" id="SSF48163">
    <property type="entry name" value="An anticodon-binding domain of class I aminoacyl-tRNA synthetases"/>
    <property type="match status" value="1"/>
</dbReference>
<evidence type="ECO:0000256" key="9">
    <source>
        <dbReference type="ARBA" id="ARBA00048573"/>
    </source>
</evidence>
<comment type="caution">
    <text evidence="10">Lacks conserved residue(s) required for the propagation of feature annotation.</text>
</comment>
<keyword evidence="7 10" id="KW-0648">Protein biosynthesis</keyword>
<dbReference type="GO" id="GO:0005524">
    <property type="term" value="F:ATP binding"/>
    <property type="evidence" value="ECO:0007669"/>
    <property type="project" value="UniProtKB-UniRule"/>
</dbReference>